<dbReference type="PANTHER" id="PTHR12652">
    <property type="entry name" value="PEROXISOMAL BIOGENESIS FACTOR 11"/>
    <property type="match status" value="1"/>
</dbReference>
<organism evidence="6 7">
    <name type="scientific">Kwoniella shivajii</name>
    <dbReference type="NCBI Taxonomy" id="564305"/>
    <lineage>
        <taxon>Eukaryota</taxon>
        <taxon>Fungi</taxon>
        <taxon>Dikarya</taxon>
        <taxon>Basidiomycota</taxon>
        <taxon>Agaricomycotina</taxon>
        <taxon>Tremellomycetes</taxon>
        <taxon>Tremellales</taxon>
        <taxon>Cryptococcaceae</taxon>
        <taxon>Kwoniella</taxon>
    </lineage>
</organism>
<accession>A0ABZ1D0I2</accession>
<reference evidence="6 7" key="1">
    <citation type="submission" date="2024-01" db="EMBL/GenBank/DDBJ databases">
        <title>Comparative genomics of Cryptococcus and Kwoniella reveals pathogenesis evolution and contrasting modes of karyotype evolution via chromosome fusion or intercentromeric recombination.</title>
        <authorList>
            <person name="Coelho M.A."/>
            <person name="David-Palma M."/>
            <person name="Shea T."/>
            <person name="Bowers K."/>
            <person name="McGinley-Smith S."/>
            <person name="Mohammad A.W."/>
            <person name="Gnirke A."/>
            <person name="Yurkov A.M."/>
            <person name="Nowrousian M."/>
            <person name="Sun S."/>
            <person name="Cuomo C.A."/>
            <person name="Heitman J."/>
        </authorList>
    </citation>
    <scope>NUCLEOTIDE SEQUENCE [LARGE SCALE GENOMIC DNA]</scope>
    <source>
        <strain evidence="6">CBS 11374</strain>
    </source>
</reference>
<evidence type="ECO:0000313" key="6">
    <source>
        <dbReference type="EMBL" id="WRT67473.1"/>
    </source>
</evidence>
<dbReference type="RefSeq" id="XP_062792213.1">
    <property type="nucleotide sequence ID" value="XM_062936162.1"/>
</dbReference>
<keyword evidence="1" id="KW-0962">Peroxisome biogenesis</keyword>
<feature type="region of interest" description="Disordered" evidence="5">
    <location>
        <begin position="38"/>
        <end position="67"/>
    </location>
</feature>
<evidence type="ECO:0000313" key="7">
    <source>
        <dbReference type="Proteomes" id="UP001329825"/>
    </source>
</evidence>
<dbReference type="Pfam" id="PF05648">
    <property type="entry name" value="PEX11"/>
    <property type="match status" value="1"/>
</dbReference>
<evidence type="ECO:0000256" key="5">
    <source>
        <dbReference type="SAM" id="MobiDB-lite"/>
    </source>
</evidence>
<feature type="compositionally biased region" description="Basic and acidic residues" evidence="5">
    <location>
        <begin position="56"/>
        <end position="67"/>
    </location>
</feature>
<comment type="subcellular location">
    <subcellularLocation>
        <location evidence="4">Peroxisome membrane</location>
    </subcellularLocation>
</comment>
<keyword evidence="7" id="KW-1185">Reference proteome</keyword>
<dbReference type="GeneID" id="87956576"/>
<evidence type="ECO:0000256" key="1">
    <source>
        <dbReference type="ARBA" id="ARBA00022593"/>
    </source>
</evidence>
<feature type="compositionally biased region" description="Low complexity" evidence="5">
    <location>
        <begin position="1"/>
        <end position="11"/>
    </location>
</feature>
<dbReference type="Proteomes" id="UP001329825">
    <property type="component" value="Chromosome 5"/>
</dbReference>
<protein>
    <recommendedName>
        <fullName evidence="8">Peroxisomal membrane protein PEX16</fullName>
    </recommendedName>
</protein>
<keyword evidence="2" id="KW-0472">Membrane</keyword>
<evidence type="ECO:0000256" key="4">
    <source>
        <dbReference type="ARBA" id="ARBA00046271"/>
    </source>
</evidence>
<dbReference type="PANTHER" id="PTHR12652:SF19">
    <property type="entry name" value="PEROXISOMAL BIOGENESIS FACTOR 11"/>
    <property type="match status" value="1"/>
</dbReference>
<keyword evidence="3" id="KW-0576">Peroxisome</keyword>
<evidence type="ECO:0008006" key="8">
    <source>
        <dbReference type="Google" id="ProtNLM"/>
    </source>
</evidence>
<dbReference type="InterPro" id="IPR008733">
    <property type="entry name" value="PEX11"/>
</dbReference>
<feature type="compositionally biased region" description="Polar residues" evidence="5">
    <location>
        <begin position="41"/>
        <end position="55"/>
    </location>
</feature>
<dbReference type="EMBL" id="CP141885">
    <property type="protein sequence ID" value="WRT67473.1"/>
    <property type="molecule type" value="Genomic_DNA"/>
</dbReference>
<gene>
    <name evidence="6" type="ORF">IL334_004445</name>
</gene>
<evidence type="ECO:0000256" key="3">
    <source>
        <dbReference type="ARBA" id="ARBA00023140"/>
    </source>
</evidence>
<name>A0ABZ1D0I2_9TREE</name>
<sequence>MSIPPLSLDSSWRSDSHSPRRGKDRQVEEVIWDVQGLPNGLASNSGPSLFLSGSQNEKKKRDDEGLREQPMNVKVLARLMDTTKGRDKVLKCFQYSLKTYVYLLTLIARIRPLSPWFKSNSKRMKLAISGLSLTRKCLLLLNPLHPLSDLLSQEPMSPRTLVVHLIDLFSALSDDVYCLYKLGIVGRRTGLVADNWANRFWFLTTIMGLYKLHLKTIPKIANSPLSIEKRRSDLSEAKWTNRKLVADLAFVSYDVFELNFPILEEPMKCFTGLVSGLISACKLYNQNWEASIGKG</sequence>
<feature type="region of interest" description="Disordered" evidence="5">
    <location>
        <begin position="1"/>
        <end position="26"/>
    </location>
</feature>
<proteinExistence type="predicted"/>
<evidence type="ECO:0000256" key="2">
    <source>
        <dbReference type="ARBA" id="ARBA00023136"/>
    </source>
</evidence>